<dbReference type="InterPro" id="IPR032675">
    <property type="entry name" value="LRR_dom_sf"/>
</dbReference>
<feature type="region of interest" description="Disordered" evidence="1">
    <location>
        <begin position="214"/>
        <end position="240"/>
    </location>
</feature>
<sequence length="795" mass="88164">MTDPAEPASAYMAQGSGTVPGTMAYSASSSSSSSSHSSHSSACVAANKVFHIPELADSIALYLRPVYISQLRLVSRALYTAYRPYLRLHLHRGSTSSWTSFPHPLQTTRDHADEDGQDVSDQLSEEASCPPVGYAHLVRTITTDTMDNLEIIRPLLLAPQQCPNLHTLVITRWNRDLCVFIDLLGSLPKLQSLSVSFYVSVDLNCFLKNITSPSLCSTSSSSSSSSTTSSPGESVAAPSGSECPVSMAAAMIAAKADGGVEGMKGGLLSLRSLDIKHRVPDINYIRWRVFLSALDALPALRELSLTGIGLRGGDDPEDAILVQVAQGPINMTTVGIVAPFNGGINVGPAGPHGVDSAVDLLGPGSLEQANQARSRAYPQMQSLTLAFGECPSSTMQDLDRIFPNLSSLELNKCRNNWLQAFEPDLARHLHPLHLQHHHHHQHPPPYQQQQHQYQHHFQQQHLQQSIHQQAPATKLPPRPIFPHLTHLKLIDRHEGHQDLLFEIIKARPLLTSLETQDVALNLETLMSVASFCAKEGRMMQRLSLAPFWSLAQTRGFEKLYEAPFLSKVRHLYIQQELSENIQFASTLTSLHIDAGFNDSQDFECDCSPIPVWNAVLRRLPELEVLRIDRFITDYSLFEGLGRTPPLAIAPSNFAGEGDALCTGITKGVEGQEDQQVALEGEINGDTDSSDLIHPRWGGDHNVMDPAEAQAGKPRLIEDWSQERPFLHELQITFRDACQVQTKDLDRELIQRFRFLERLCFACYKRPEDLEEAPESALKSMWRPGLVVEHRRYLNK</sequence>
<evidence type="ECO:0000256" key="1">
    <source>
        <dbReference type="SAM" id="MobiDB-lite"/>
    </source>
</evidence>
<evidence type="ECO:0000313" key="2">
    <source>
        <dbReference type="EMBL" id="KAG9323383.1"/>
    </source>
</evidence>
<evidence type="ECO:0000313" key="3">
    <source>
        <dbReference type="Proteomes" id="UP000717515"/>
    </source>
</evidence>
<dbReference type="SUPFAM" id="SSF52058">
    <property type="entry name" value="L domain-like"/>
    <property type="match status" value="1"/>
</dbReference>
<comment type="caution">
    <text evidence="2">The sequence shown here is derived from an EMBL/GenBank/DDBJ whole genome shotgun (WGS) entry which is preliminary data.</text>
</comment>
<name>A0A9P8A268_MORAP</name>
<dbReference type="AlphaFoldDB" id="A0A9P8A268"/>
<reference evidence="2" key="1">
    <citation type="submission" date="2021-07" db="EMBL/GenBank/DDBJ databases">
        <title>Draft genome of Mortierella alpina, strain LL118, isolated from an aspen leaf litter sample.</title>
        <authorList>
            <person name="Yang S."/>
            <person name="Vinatzer B.A."/>
        </authorList>
    </citation>
    <scope>NUCLEOTIDE SEQUENCE</scope>
    <source>
        <strain evidence="2">LL118</strain>
    </source>
</reference>
<dbReference type="Gene3D" id="3.80.10.10">
    <property type="entry name" value="Ribonuclease Inhibitor"/>
    <property type="match status" value="1"/>
</dbReference>
<feature type="region of interest" description="Disordered" evidence="1">
    <location>
        <begin position="101"/>
        <end position="121"/>
    </location>
</feature>
<feature type="region of interest" description="Disordered" evidence="1">
    <location>
        <begin position="434"/>
        <end position="474"/>
    </location>
</feature>
<gene>
    <name evidence="2" type="ORF">KVV02_007497</name>
</gene>
<dbReference type="EMBL" id="JAIFTL010000104">
    <property type="protein sequence ID" value="KAG9323383.1"/>
    <property type="molecule type" value="Genomic_DNA"/>
</dbReference>
<organism evidence="2 3">
    <name type="scientific">Mortierella alpina</name>
    <name type="common">Oleaginous fungus</name>
    <name type="synonym">Mortierella renispora</name>
    <dbReference type="NCBI Taxonomy" id="64518"/>
    <lineage>
        <taxon>Eukaryota</taxon>
        <taxon>Fungi</taxon>
        <taxon>Fungi incertae sedis</taxon>
        <taxon>Mucoromycota</taxon>
        <taxon>Mortierellomycotina</taxon>
        <taxon>Mortierellomycetes</taxon>
        <taxon>Mortierellales</taxon>
        <taxon>Mortierellaceae</taxon>
        <taxon>Mortierella</taxon>
    </lineage>
</organism>
<proteinExistence type="predicted"/>
<feature type="compositionally biased region" description="Low complexity" evidence="1">
    <location>
        <begin position="214"/>
        <end position="230"/>
    </location>
</feature>
<feature type="compositionally biased region" description="Low complexity" evidence="1">
    <location>
        <begin position="447"/>
        <end position="469"/>
    </location>
</feature>
<accession>A0A9P8A268</accession>
<dbReference type="Proteomes" id="UP000717515">
    <property type="component" value="Unassembled WGS sequence"/>
</dbReference>
<protein>
    <submittedName>
        <fullName evidence="2">Uncharacterized protein</fullName>
    </submittedName>
</protein>